<evidence type="ECO:0000313" key="3">
    <source>
        <dbReference type="Proteomes" id="UP001055439"/>
    </source>
</evidence>
<accession>A0A9E7EZU1</accession>
<dbReference type="AlphaFoldDB" id="A0A9E7EZU1"/>
<dbReference type="PANTHER" id="PTHR10438">
    <property type="entry name" value="THIOREDOXIN"/>
    <property type="match status" value="1"/>
</dbReference>
<reference evidence="2" key="1">
    <citation type="submission" date="2022-05" db="EMBL/GenBank/DDBJ databases">
        <title>The Musa troglodytarum L. genome provides insights into the mechanism of non-climacteric behaviour and enrichment of carotenoids.</title>
        <authorList>
            <person name="Wang J."/>
        </authorList>
    </citation>
    <scope>NUCLEOTIDE SEQUENCE</scope>
    <source>
        <tissue evidence="2">Leaf</tissue>
    </source>
</reference>
<feature type="domain" description="Thioredoxin" evidence="1">
    <location>
        <begin position="14"/>
        <end position="91"/>
    </location>
</feature>
<dbReference type="SUPFAM" id="SSF52833">
    <property type="entry name" value="Thioredoxin-like"/>
    <property type="match status" value="1"/>
</dbReference>
<dbReference type="EMBL" id="CP097504">
    <property type="protein sequence ID" value="URD87100.1"/>
    <property type="molecule type" value="Genomic_DNA"/>
</dbReference>
<dbReference type="Gene3D" id="3.40.30.10">
    <property type="entry name" value="Glutaredoxin"/>
    <property type="match status" value="1"/>
</dbReference>
<name>A0A9E7EZU1_9LILI</name>
<dbReference type="InterPro" id="IPR017937">
    <property type="entry name" value="Thioredoxin_CS"/>
</dbReference>
<organism evidence="2 3">
    <name type="scientific">Musa troglodytarum</name>
    <name type="common">fe'i banana</name>
    <dbReference type="NCBI Taxonomy" id="320322"/>
    <lineage>
        <taxon>Eukaryota</taxon>
        <taxon>Viridiplantae</taxon>
        <taxon>Streptophyta</taxon>
        <taxon>Embryophyta</taxon>
        <taxon>Tracheophyta</taxon>
        <taxon>Spermatophyta</taxon>
        <taxon>Magnoliopsida</taxon>
        <taxon>Liliopsida</taxon>
        <taxon>Zingiberales</taxon>
        <taxon>Musaceae</taxon>
        <taxon>Musa</taxon>
    </lineage>
</organism>
<dbReference type="Pfam" id="PF00085">
    <property type="entry name" value="Thioredoxin"/>
    <property type="match status" value="1"/>
</dbReference>
<dbReference type="InterPro" id="IPR036249">
    <property type="entry name" value="Thioredoxin-like_sf"/>
</dbReference>
<protein>
    <recommendedName>
        <fullName evidence="1">Thioredoxin domain-containing protein</fullName>
    </recommendedName>
</protein>
<sequence length="127" mass="13910">MAEKGSVIGCHTIAQWNRHLQLASESGKLVVVDFTSSWCGPCRTIAPFFAELANKFTDAIFLRVDVDELKVKTINVQIKPVPLLFARRGDDHRINKICSVADQAKNTVAAGAIAATRSFRRRVGSLG</sequence>
<dbReference type="PROSITE" id="PS00194">
    <property type="entry name" value="THIOREDOXIN_1"/>
    <property type="match status" value="1"/>
</dbReference>
<dbReference type="InterPro" id="IPR050620">
    <property type="entry name" value="Thioredoxin_H-type-like"/>
</dbReference>
<proteinExistence type="predicted"/>
<dbReference type="CDD" id="cd02947">
    <property type="entry name" value="TRX_family"/>
    <property type="match status" value="1"/>
</dbReference>
<dbReference type="Proteomes" id="UP001055439">
    <property type="component" value="Chromosome 2"/>
</dbReference>
<keyword evidence="3" id="KW-1185">Reference proteome</keyword>
<dbReference type="InterPro" id="IPR013766">
    <property type="entry name" value="Thioredoxin_domain"/>
</dbReference>
<gene>
    <name evidence="2" type="ORF">MUK42_28195</name>
</gene>
<dbReference type="PANTHER" id="PTHR10438:SF425">
    <property type="entry name" value="THIOREDOXIN H1"/>
    <property type="match status" value="1"/>
</dbReference>
<evidence type="ECO:0000313" key="2">
    <source>
        <dbReference type="EMBL" id="URD87100.1"/>
    </source>
</evidence>
<evidence type="ECO:0000259" key="1">
    <source>
        <dbReference type="Pfam" id="PF00085"/>
    </source>
</evidence>
<dbReference type="OrthoDB" id="10263751at2759"/>